<evidence type="ECO:0000256" key="2">
    <source>
        <dbReference type="SAM" id="MobiDB-lite"/>
    </source>
</evidence>
<feature type="coiled-coil region" evidence="1">
    <location>
        <begin position="297"/>
        <end position="324"/>
    </location>
</feature>
<dbReference type="EMBL" id="JAUEPT010000102">
    <property type="protein sequence ID" value="KAK0432032.1"/>
    <property type="molecule type" value="Genomic_DNA"/>
</dbReference>
<feature type="region of interest" description="Disordered" evidence="2">
    <location>
        <begin position="237"/>
        <end position="281"/>
    </location>
</feature>
<dbReference type="Proteomes" id="UP001175226">
    <property type="component" value="Unassembled WGS sequence"/>
</dbReference>
<dbReference type="GO" id="GO:0008270">
    <property type="term" value="F:zinc ion binding"/>
    <property type="evidence" value="ECO:0007669"/>
    <property type="project" value="InterPro"/>
</dbReference>
<dbReference type="AlphaFoldDB" id="A0AA39MF61"/>
<keyword evidence="4" id="KW-1185">Reference proteome</keyword>
<feature type="compositionally biased region" description="Basic and acidic residues" evidence="2">
    <location>
        <begin position="260"/>
        <end position="270"/>
    </location>
</feature>
<gene>
    <name evidence="3" type="ORF">EV421DRAFT_1851210</name>
</gene>
<dbReference type="InterPro" id="IPR001138">
    <property type="entry name" value="Zn2Cys6_DnaBD"/>
</dbReference>
<accession>A0AA39MF61</accession>
<evidence type="ECO:0000313" key="3">
    <source>
        <dbReference type="EMBL" id="KAK0432032.1"/>
    </source>
</evidence>
<proteinExistence type="predicted"/>
<keyword evidence="1" id="KW-0175">Coiled coil</keyword>
<protein>
    <recommendedName>
        <fullName evidence="5">Zn(2)-C6 fungal-type domain-containing protein</fullName>
    </recommendedName>
</protein>
<evidence type="ECO:0000256" key="1">
    <source>
        <dbReference type="SAM" id="Coils"/>
    </source>
</evidence>
<dbReference type="GO" id="GO:0000981">
    <property type="term" value="F:DNA-binding transcription factor activity, RNA polymerase II-specific"/>
    <property type="evidence" value="ECO:0007669"/>
    <property type="project" value="InterPro"/>
</dbReference>
<evidence type="ECO:0008006" key="5">
    <source>
        <dbReference type="Google" id="ProtNLM"/>
    </source>
</evidence>
<name>A0AA39MF61_9AGAR</name>
<dbReference type="CDD" id="cd00067">
    <property type="entry name" value="GAL4"/>
    <property type="match status" value="1"/>
</dbReference>
<sequence length="362" mass="40987">MRSTTSLTLDCWKKLPSDHHQPSSAAPSNLMVAPGTNYAQLRDIDLLNLMIDDIDSNIGGSVTDSENAPEPSLEITAPRRKIQQVVGPRSRKNGQQTWRTLSARCGYRPRLPNEEWSEYIDRSLRNFGNTLLKVATDAELEAVRLTMNKGEYAHLVLTLDTTDYETQPEERAGNWVLTNTDLGDWGLKCLRREPACRRCIEANIDCTYTSSQCLNDDECRLCAVEFAHCEGAAARKRRYPSDATSQSARSSRPPLKKHRTEVTHNLDPRRSLPGPEQSTSGLAHNLWKISTTLGNEVTTLRHQLESERETRRALEKMNSTLEEEGLALRARVVVLEAEIKIHEVESMRALERIWVRKDGRVE</sequence>
<comment type="caution">
    <text evidence="3">The sequence shown here is derived from an EMBL/GenBank/DDBJ whole genome shotgun (WGS) entry which is preliminary data.</text>
</comment>
<organism evidence="3 4">
    <name type="scientific">Armillaria borealis</name>
    <dbReference type="NCBI Taxonomy" id="47425"/>
    <lineage>
        <taxon>Eukaryota</taxon>
        <taxon>Fungi</taxon>
        <taxon>Dikarya</taxon>
        <taxon>Basidiomycota</taxon>
        <taxon>Agaricomycotina</taxon>
        <taxon>Agaricomycetes</taxon>
        <taxon>Agaricomycetidae</taxon>
        <taxon>Agaricales</taxon>
        <taxon>Marasmiineae</taxon>
        <taxon>Physalacriaceae</taxon>
        <taxon>Armillaria</taxon>
    </lineage>
</organism>
<evidence type="ECO:0000313" key="4">
    <source>
        <dbReference type="Proteomes" id="UP001175226"/>
    </source>
</evidence>
<reference evidence="3" key="1">
    <citation type="submission" date="2023-06" db="EMBL/GenBank/DDBJ databases">
        <authorList>
            <consortium name="Lawrence Berkeley National Laboratory"/>
            <person name="Ahrendt S."/>
            <person name="Sahu N."/>
            <person name="Indic B."/>
            <person name="Wong-Bajracharya J."/>
            <person name="Merenyi Z."/>
            <person name="Ke H.-M."/>
            <person name="Monk M."/>
            <person name="Kocsube S."/>
            <person name="Drula E."/>
            <person name="Lipzen A."/>
            <person name="Balint B."/>
            <person name="Henrissat B."/>
            <person name="Andreopoulos B."/>
            <person name="Martin F.M."/>
            <person name="Harder C.B."/>
            <person name="Rigling D."/>
            <person name="Ford K.L."/>
            <person name="Foster G.D."/>
            <person name="Pangilinan J."/>
            <person name="Papanicolaou A."/>
            <person name="Barry K."/>
            <person name="LaButti K."/>
            <person name="Viragh M."/>
            <person name="Koriabine M."/>
            <person name="Yan M."/>
            <person name="Riley R."/>
            <person name="Champramary S."/>
            <person name="Plett K.L."/>
            <person name="Tsai I.J."/>
            <person name="Slot J."/>
            <person name="Sipos G."/>
            <person name="Plett J."/>
            <person name="Nagy L.G."/>
            <person name="Grigoriev I.V."/>
        </authorList>
    </citation>
    <scope>NUCLEOTIDE SEQUENCE</scope>
    <source>
        <strain evidence="3">FPL87.14</strain>
    </source>
</reference>